<comment type="caution">
    <text evidence="2">The sequence shown here is derived from an EMBL/GenBank/DDBJ whole genome shotgun (WGS) entry which is preliminary data.</text>
</comment>
<accession>A0A5C4N8A8</accession>
<dbReference type="AlphaFoldDB" id="A0A5C4N8A8"/>
<evidence type="ECO:0000256" key="1">
    <source>
        <dbReference type="SAM" id="MobiDB-lite"/>
    </source>
</evidence>
<keyword evidence="3" id="KW-1185">Reference proteome</keyword>
<name>A0A5C4N8A8_9RHOB</name>
<sequence length="113" mass="12013">MVDRDRTVLHGIVRVEPANLNRPSSRPVSKVVARLAQERSRRAALPKVARQEALGDLDPALLGLLHLASGVYEPSAEVKHVLATAMSSSTQAATPSEAGRSPFRPCDAASPIP</sequence>
<gene>
    <name evidence="2" type="ORF">FHG71_21665</name>
</gene>
<dbReference type="RefSeq" id="WP_139083778.1">
    <property type="nucleotide sequence ID" value="NZ_VDFV01000074.1"/>
</dbReference>
<reference evidence="2 3" key="1">
    <citation type="submission" date="2019-06" db="EMBL/GenBank/DDBJ databases">
        <authorList>
            <person name="Jiang L."/>
        </authorList>
    </citation>
    <scope>NUCLEOTIDE SEQUENCE [LARGE SCALE GENOMIC DNA]</scope>
    <source>
        <strain evidence="2 3">YIM 48858</strain>
    </source>
</reference>
<feature type="compositionally biased region" description="Low complexity" evidence="1">
    <location>
        <begin position="87"/>
        <end position="96"/>
    </location>
</feature>
<evidence type="ECO:0000313" key="3">
    <source>
        <dbReference type="Proteomes" id="UP000305709"/>
    </source>
</evidence>
<dbReference type="EMBL" id="VDFV01000074">
    <property type="protein sequence ID" value="TNC60895.1"/>
    <property type="molecule type" value="Genomic_DNA"/>
</dbReference>
<proteinExistence type="predicted"/>
<dbReference type="Proteomes" id="UP000305709">
    <property type="component" value="Unassembled WGS sequence"/>
</dbReference>
<evidence type="ECO:0000313" key="2">
    <source>
        <dbReference type="EMBL" id="TNC60895.1"/>
    </source>
</evidence>
<protein>
    <submittedName>
        <fullName evidence="2">Uncharacterized protein</fullName>
    </submittedName>
</protein>
<organism evidence="2 3">
    <name type="scientific">Rubellimicrobium roseum</name>
    <dbReference type="NCBI Taxonomy" id="687525"/>
    <lineage>
        <taxon>Bacteria</taxon>
        <taxon>Pseudomonadati</taxon>
        <taxon>Pseudomonadota</taxon>
        <taxon>Alphaproteobacteria</taxon>
        <taxon>Rhodobacterales</taxon>
        <taxon>Roseobacteraceae</taxon>
        <taxon>Rubellimicrobium</taxon>
    </lineage>
</organism>
<feature type="region of interest" description="Disordered" evidence="1">
    <location>
        <begin position="87"/>
        <end position="113"/>
    </location>
</feature>